<dbReference type="GO" id="GO:0016042">
    <property type="term" value="P:lipid catabolic process"/>
    <property type="evidence" value="ECO:0007669"/>
    <property type="project" value="UniProtKB-KW"/>
</dbReference>
<accession>A0AAD3HKD2</accession>
<dbReference type="PANTHER" id="PTHR11005">
    <property type="entry name" value="LYSOSOMAL ACID LIPASE-RELATED"/>
    <property type="match status" value="1"/>
</dbReference>
<protein>
    <recommendedName>
        <fullName evidence="7">AB hydrolase-1 domain-containing protein</fullName>
    </recommendedName>
</protein>
<dbReference type="EMBL" id="BMAR01000006">
    <property type="protein sequence ID" value="GFR43550.1"/>
    <property type="molecule type" value="Genomic_DNA"/>
</dbReference>
<keyword evidence="2" id="KW-0732">Signal</keyword>
<dbReference type="Gene3D" id="3.40.50.1820">
    <property type="entry name" value="alpha/beta hydrolase"/>
    <property type="match status" value="1"/>
</dbReference>
<evidence type="ECO:0000256" key="4">
    <source>
        <dbReference type="ARBA" id="ARBA00022963"/>
    </source>
</evidence>
<keyword evidence="3" id="KW-0378">Hydrolase</keyword>
<gene>
    <name evidence="8" type="ORF">Agub_g4643</name>
</gene>
<evidence type="ECO:0000256" key="6">
    <source>
        <dbReference type="ARBA" id="ARBA00023180"/>
    </source>
</evidence>
<dbReference type="FunFam" id="3.40.50.1820:FF:000057">
    <property type="entry name" value="Lipase"/>
    <property type="match status" value="1"/>
</dbReference>
<keyword evidence="6" id="KW-0325">Glycoprotein</keyword>
<evidence type="ECO:0000256" key="5">
    <source>
        <dbReference type="ARBA" id="ARBA00023098"/>
    </source>
</evidence>
<dbReference type="InterPro" id="IPR000073">
    <property type="entry name" value="AB_hydrolase_1"/>
</dbReference>
<dbReference type="Proteomes" id="UP001054857">
    <property type="component" value="Unassembled WGS sequence"/>
</dbReference>
<comment type="caution">
    <text evidence="8">The sequence shown here is derived from an EMBL/GenBank/DDBJ whole genome shotgun (WGS) entry which is preliminary data.</text>
</comment>
<proteinExistence type="inferred from homology"/>
<name>A0AAD3HKD2_9CHLO</name>
<dbReference type="SUPFAM" id="SSF53474">
    <property type="entry name" value="alpha/beta-Hydrolases"/>
    <property type="match status" value="1"/>
</dbReference>
<dbReference type="GO" id="GO:0016787">
    <property type="term" value="F:hydrolase activity"/>
    <property type="evidence" value="ECO:0007669"/>
    <property type="project" value="UniProtKB-KW"/>
</dbReference>
<evidence type="ECO:0000256" key="1">
    <source>
        <dbReference type="ARBA" id="ARBA00010701"/>
    </source>
</evidence>
<reference evidence="8 9" key="1">
    <citation type="journal article" date="2021" name="Sci. Rep.">
        <title>Genome sequencing of the multicellular alga Astrephomene provides insights into convergent evolution of germ-soma differentiation.</title>
        <authorList>
            <person name="Yamashita S."/>
            <person name="Yamamoto K."/>
            <person name="Matsuzaki R."/>
            <person name="Suzuki S."/>
            <person name="Yamaguchi H."/>
            <person name="Hirooka S."/>
            <person name="Minakuchi Y."/>
            <person name="Miyagishima S."/>
            <person name="Kawachi M."/>
            <person name="Toyoda A."/>
            <person name="Nozaki H."/>
        </authorList>
    </citation>
    <scope>NUCLEOTIDE SEQUENCE [LARGE SCALE GENOMIC DNA]</scope>
    <source>
        <strain evidence="8 9">NIES-4017</strain>
    </source>
</reference>
<keyword evidence="5" id="KW-0443">Lipid metabolism</keyword>
<keyword evidence="4" id="KW-0442">Lipid degradation</keyword>
<evidence type="ECO:0000256" key="3">
    <source>
        <dbReference type="ARBA" id="ARBA00022801"/>
    </source>
</evidence>
<dbReference type="InterPro" id="IPR029058">
    <property type="entry name" value="AB_hydrolase_fold"/>
</dbReference>
<keyword evidence="9" id="KW-1185">Reference proteome</keyword>
<evidence type="ECO:0000313" key="8">
    <source>
        <dbReference type="EMBL" id="GFR43550.1"/>
    </source>
</evidence>
<comment type="similarity">
    <text evidence="1">Belongs to the AB hydrolase superfamily. Lipase family.</text>
</comment>
<dbReference type="AlphaFoldDB" id="A0AAD3HKD2"/>
<evidence type="ECO:0000256" key="2">
    <source>
        <dbReference type="ARBA" id="ARBA00022729"/>
    </source>
</evidence>
<evidence type="ECO:0000259" key="7">
    <source>
        <dbReference type="Pfam" id="PF00561"/>
    </source>
</evidence>
<dbReference type="Pfam" id="PF00561">
    <property type="entry name" value="Abhydrolase_1"/>
    <property type="match status" value="1"/>
</dbReference>
<evidence type="ECO:0000313" key="9">
    <source>
        <dbReference type="Proteomes" id="UP001054857"/>
    </source>
</evidence>
<sequence length="303" mass="32329">MRGNSLSRTHATLPATDARFWLWSYDEMAAYDLPAMVRYVLSTTGARSLRYVGHSQGTTVLLAALAGAGGAGAPGRPAGAAALRAGDVERAALLAPVAVAKHIASVPLLALAAMGTDGMFSLLGLHEFLPSQQLVAALEGRLCAAQPHLCVSFLAALCGYNPDNLDTRRLPLYLSYTPAGTSVQNMAHWAQAVRSRVPNSMSFFDYGSDCSARGGSGRCNQLIYGSPLPPRYNLTAISTPLALFSGSQDRLSTPIDLEYLLESLGPGVVRLARNIPSYEHLDFIWGSDAREALYEEVLRFLAG</sequence>
<organism evidence="8 9">
    <name type="scientific">Astrephomene gubernaculifera</name>
    <dbReference type="NCBI Taxonomy" id="47775"/>
    <lineage>
        <taxon>Eukaryota</taxon>
        <taxon>Viridiplantae</taxon>
        <taxon>Chlorophyta</taxon>
        <taxon>core chlorophytes</taxon>
        <taxon>Chlorophyceae</taxon>
        <taxon>CS clade</taxon>
        <taxon>Chlamydomonadales</taxon>
        <taxon>Astrephomenaceae</taxon>
        <taxon>Astrephomene</taxon>
    </lineage>
</organism>
<feature type="domain" description="AB hydrolase-1" evidence="7">
    <location>
        <begin position="2"/>
        <end position="286"/>
    </location>
</feature>